<dbReference type="EMBL" id="BMAV01027794">
    <property type="protein sequence ID" value="GFS62328.1"/>
    <property type="molecule type" value="Genomic_DNA"/>
</dbReference>
<accession>A0A8X6ML97</accession>
<name>A0A8X6ML97_9ARAC</name>
<sequence>MRNGEISKSHFNKGKQAHTTYVPEIVTREAGSRPSGGEVQVQGDRSRARGEHLKAKPYNQSEIRQIQTSGPTAGTAAEERTIQPSKSKTTLKTAISLGSEWKSRGLTSLEVLIGI</sequence>
<dbReference type="Proteomes" id="UP000886998">
    <property type="component" value="Unassembled WGS sequence"/>
</dbReference>
<organism evidence="2 3">
    <name type="scientific">Trichonephila inaurata madagascariensis</name>
    <dbReference type="NCBI Taxonomy" id="2747483"/>
    <lineage>
        <taxon>Eukaryota</taxon>
        <taxon>Metazoa</taxon>
        <taxon>Ecdysozoa</taxon>
        <taxon>Arthropoda</taxon>
        <taxon>Chelicerata</taxon>
        <taxon>Arachnida</taxon>
        <taxon>Araneae</taxon>
        <taxon>Araneomorphae</taxon>
        <taxon>Entelegynae</taxon>
        <taxon>Araneoidea</taxon>
        <taxon>Nephilidae</taxon>
        <taxon>Trichonephila</taxon>
        <taxon>Trichonephila inaurata</taxon>
    </lineage>
</organism>
<evidence type="ECO:0000313" key="2">
    <source>
        <dbReference type="EMBL" id="GFS62328.1"/>
    </source>
</evidence>
<proteinExistence type="predicted"/>
<dbReference type="AlphaFoldDB" id="A0A8X6ML97"/>
<gene>
    <name evidence="2" type="ORF">TNIN_485401</name>
</gene>
<evidence type="ECO:0000313" key="3">
    <source>
        <dbReference type="Proteomes" id="UP000886998"/>
    </source>
</evidence>
<reference evidence="2" key="1">
    <citation type="submission" date="2020-08" db="EMBL/GenBank/DDBJ databases">
        <title>Multicomponent nature underlies the extraordinary mechanical properties of spider dragline silk.</title>
        <authorList>
            <person name="Kono N."/>
            <person name="Nakamura H."/>
            <person name="Mori M."/>
            <person name="Yoshida Y."/>
            <person name="Ohtoshi R."/>
            <person name="Malay A.D."/>
            <person name="Moran D.A.P."/>
            <person name="Tomita M."/>
            <person name="Numata K."/>
            <person name="Arakawa K."/>
        </authorList>
    </citation>
    <scope>NUCLEOTIDE SEQUENCE</scope>
</reference>
<feature type="region of interest" description="Disordered" evidence="1">
    <location>
        <begin position="1"/>
        <end position="88"/>
    </location>
</feature>
<keyword evidence="3" id="KW-1185">Reference proteome</keyword>
<evidence type="ECO:0000256" key="1">
    <source>
        <dbReference type="SAM" id="MobiDB-lite"/>
    </source>
</evidence>
<feature type="compositionally biased region" description="Polar residues" evidence="1">
    <location>
        <begin position="58"/>
        <end position="72"/>
    </location>
</feature>
<comment type="caution">
    <text evidence="2">The sequence shown here is derived from an EMBL/GenBank/DDBJ whole genome shotgun (WGS) entry which is preliminary data.</text>
</comment>
<feature type="compositionally biased region" description="Basic and acidic residues" evidence="1">
    <location>
        <begin position="44"/>
        <end position="54"/>
    </location>
</feature>
<protein>
    <submittedName>
        <fullName evidence="2">Uncharacterized protein</fullName>
    </submittedName>
</protein>